<feature type="region of interest" description="Disordered" evidence="1">
    <location>
        <begin position="1"/>
        <end position="22"/>
    </location>
</feature>
<evidence type="ECO:0000256" key="2">
    <source>
        <dbReference type="SAM" id="Phobius"/>
    </source>
</evidence>
<organism evidence="3 4">
    <name type="scientific">Sclerotinia sclerotiorum (strain ATCC 18683 / 1980 / Ss-1)</name>
    <name type="common">White mold</name>
    <name type="synonym">Whetzelinia sclerotiorum</name>
    <dbReference type="NCBI Taxonomy" id="665079"/>
    <lineage>
        <taxon>Eukaryota</taxon>
        <taxon>Fungi</taxon>
        <taxon>Dikarya</taxon>
        <taxon>Ascomycota</taxon>
        <taxon>Pezizomycotina</taxon>
        <taxon>Leotiomycetes</taxon>
        <taxon>Helotiales</taxon>
        <taxon>Sclerotiniaceae</taxon>
        <taxon>Sclerotinia</taxon>
    </lineage>
</organism>
<reference evidence="4" key="1">
    <citation type="journal article" date="2017" name="Genome Biol. Evol.">
        <title>The complete genome sequence of the phytopathogenic fungus Sclerotinia sclerotiorum reveals insights into the genome architecture of broad host range pathogens.</title>
        <authorList>
            <person name="Derbyshire M."/>
            <person name="Denton-Giles M."/>
            <person name="Hegedus D."/>
            <person name="Seifbarghy S."/>
            <person name="Rollins J."/>
            <person name="van Kan J."/>
            <person name="Seidl M.F."/>
            <person name="Faino L."/>
            <person name="Mbengue M."/>
            <person name="Navaud O."/>
            <person name="Raffaele S."/>
            <person name="Hammond-Kosack K."/>
            <person name="Heard S."/>
            <person name="Oliver R."/>
        </authorList>
    </citation>
    <scope>NUCLEOTIDE SEQUENCE [LARGE SCALE GENOMIC DNA]</scope>
    <source>
        <strain evidence="4">ATCC 18683 / 1980 / Ss-1</strain>
    </source>
</reference>
<sequence length="96" mass="10460">MSKDQPTCASNSVPFKELGKPERPSWEVWREGRVLVVSIFSCGAAVIAVSLPQAAFWLGSRDNLQFIIFGLAISLMNDCFGIEAQALVLVAEARFG</sequence>
<feature type="compositionally biased region" description="Polar residues" evidence="1">
    <location>
        <begin position="1"/>
        <end position="13"/>
    </location>
</feature>
<evidence type="ECO:0000313" key="3">
    <source>
        <dbReference type="EMBL" id="APA15763.1"/>
    </source>
</evidence>
<keyword evidence="2" id="KW-0472">Membrane</keyword>
<gene>
    <name evidence="3" type="ORF">sscle_15g105330</name>
</gene>
<dbReference type="Proteomes" id="UP000177798">
    <property type="component" value="Chromosome 15"/>
</dbReference>
<accession>A0A1D9QME2</accession>
<feature type="transmembrane region" description="Helical" evidence="2">
    <location>
        <begin position="34"/>
        <end position="58"/>
    </location>
</feature>
<name>A0A1D9QME2_SCLS1</name>
<keyword evidence="2" id="KW-1133">Transmembrane helix</keyword>
<dbReference type="AlphaFoldDB" id="A0A1D9QME2"/>
<dbReference type="EMBL" id="CP017828">
    <property type="protein sequence ID" value="APA15763.1"/>
    <property type="molecule type" value="Genomic_DNA"/>
</dbReference>
<protein>
    <submittedName>
        <fullName evidence="3">Uncharacterized protein</fullName>
    </submittedName>
</protein>
<dbReference type="OrthoDB" id="5420013at2759"/>
<dbReference type="VEuPathDB" id="FungiDB:sscle_15g105330"/>
<feature type="transmembrane region" description="Helical" evidence="2">
    <location>
        <begin position="64"/>
        <end position="91"/>
    </location>
</feature>
<evidence type="ECO:0000256" key="1">
    <source>
        <dbReference type="SAM" id="MobiDB-lite"/>
    </source>
</evidence>
<proteinExistence type="predicted"/>
<dbReference type="KEGG" id="ssl:SS1G_09397"/>
<dbReference type="RefSeq" id="XP_001589675.1">
    <property type="nucleotide sequence ID" value="XM_001589625.1"/>
</dbReference>
<keyword evidence="2" id="KW-0812">Transmembrane</keyword>
<evidence type="ECO:0000313" key="4">
    <source>
        <dbReference type="Proteomes" id="UP000177798"/>
    </source>
</evidence>